<keyword evidence="3" id="KW-0645">Protease</keyword>
<feature type="domain" description="Lysine-specific metallo-endopeptidase" evidence="9">
    <location>
        <begin position="217"/>
        <end position="360"/>
    </location>
</feature>
<dbReference type="InParanoid" id="A0A1X7UR82"/>
<dbReference type="PANTHER" id="PTHR37016">
    <property type="match status" value="1"/>
</dbReference>
<sequence>MDWNTMKTAVILCSFISTVLSLPISLDTSCKQEMSNTGSSVVSCTFEFTNRGREGYCLLKRNTPLEGLASPFITVSHDGVPLEYQGIDFYRFPPERHDFVYLSMGESITATVHINDMFTFSSDGIYKIQYTHPLWYFPKNKMGSHIGEIKAIKSILSNEPIYINIKNLQQLSRPVKKELFKDEGVQLEVKGCGMVTLLKGSKKERNSVLTVQKRLCSQLKKTRSTISNSDLYRVWFGEYNEERSNKVREIFQNIIDGLSSHGITYDLNGDRCTPAVPAYTLTNVPSTVYLCPVFHQFVTTMDCTNIGISSKESIILHKLSQVFGSTQNYNVYGQDNNKELAVTSPEAAVTHSDSYECYYCHSYGHFDHMIYM</sequence>
<dbReference type="GO" id="GO:0006508">
    <property type="term" value="P:proteolysis"/>
    <property type="evidence" value="ECO:0007669"/>
    <property type="project" value="UniProtKB-KW"/>
</dbReference>
<keyword evidence="8" id="KW-0732">Signal</keyword>
<evidence type="ECO:0000313" key="10">
    <source>
        <dbReference type="EnsemblMetazoa" id="Aqu2.1.30024_001"/>
    </source>
</evidence>
<keyword evidence="6" id="KW-0862">Zinc</keyword>
<dbReference type="InterPro" id="IPR034106">
    <property type="entry name" value="M35_peptidyl-Lys-like"/>
</dbReference>
<gene>
    <name evidence="10" type="primary">100631869</name>
</gene>
<accession>A0A1X7UR82</accession>
<evidence type="ECO:0000256" key="4">
    <source>
        <dbReference type="ARBA" id="ARBA00022723"/>
    </source>
</evidence>
<evidence type="ECO:0000259" key="9">
    <source>
        <dbReference type="SMART" id="SM01351"/>
    </source>
</evidence>
<dbReference type="EnsemblMetazoa" id="XM_003387027.3">
    <property type="protein sequence ID" value="XP_003387075.1"/>
    <property type="gene ID" value="LOC100631869"/>
</dbReference>
<dbReference type="SMART" id="SM01351">
    <property type="entry name" value="Aspzincin_M35"/>
    <property type="match status" value="1"/>
</dbReference>
<evidence type="ECO:0000256" key="3">
    <source>
        <dbReference type="ARBA" id="ARBA00022670"/>
    </source>
</evidence>
<dbReference type="SUPFAM" id="SSF55486">
    <property type="entry name" value="Metalloproteases ('zincins'), catalytic domain"/>
    <property type="match status" value="1"/>
</dbReference>
<dbReference type="InterPro" id="IPR024079">
    <property type="entry name" value="MetalloPept_cat_dom_sf"/>
</dbReference>
<dbReference type="OrthoDB" id="412874at2759"/>
<evidence type="ECO:0000256" key="1">
    <source>
        <dbReference type="ARBA" id="ARBA00001947"/>
    </source>
</evidence>
<keyword evidence="7" id="KW-0482">Metalloprotease</keyword>
<evidence type="ECO:0000256" key="2">
    <source>
        <dbReference type="ARBA" id="ARBA00010279"/>
    </source>
</evidence>
<reference evidence="11" key="1">
    <citation type="journal article" date="2010" name="Nature">
        <title>The Amphimedon queenslandica genome and the evolution of animal complexity.</title>
        <authorList>
            <person name="Srivastava M."/>
            <person name="Simakov O."/>
            <person name="Chapman J."/>
            <person name="Fahey B."/>
            <person name="Gauthier M.E."/>
            <person name="Mitros T."/>
            <person name="Richards G.S."/>
            <person name="Conaco C."/>
            <person name="Dacre M."/>
            <person name="Hellsten U."/>
            <person name="Larroux C."/>
            <person name="Putnam N.H."/>
            <person name="Stanke M."/>
            <person name="Adamska M."/>
            <person name="Darling A."/>
            <person name="Degnan S.M."/>
            <person name="Oakley T.H."/>
            <person name="Plachetzki D.C."/>
            <person name="Zhai Y."/>
            <person name="Adamski M."/>
            <person name="Calcino A."/>
            <person name="Cummins S.F."/>
            <person name="Goodstein D.M."/>
            <person name="Harris C."/>
            <person name="Jackson D.J."/>
            <person name="Leys S.P."/>
            <person name="Shu S."/>
            <person name="Woodcroft B.J."/>
            <person name="Vervoort M."/>
            <person name="Kosik K.S."/>
            <person name="Manning G."/>
            <person name="Degnan B.M."/>
            <person name="Rokhsar D.S."/>
        </authorList>
    </citation>
    <scope>NUCLEOTIDE SEQUENCE [LARGE SCALE GENOMIC DNA]</scope>
</reference>
<organism evidence="10">
    <name type="scientific">Amphimedon queenslandica</name>
    <name type="common">Sponge</name>
    <dbReference type="NCBI Taxonomy" id="400682"/>
    <lineage>
        <taxon>Eukaryota</taxon>
        <taxon>Metazoa</taxon>
        <taxon>Porifera</taxon>
        <taxon>Demospongiae</taxon>
        <taxon>Heteroscleromorpha</taxon>
        <taxon>Haplosclerida</taxon>
        <taxon>Niphatidae</taxon>
        <taxon>Amphimedon</taxon>
    </lineage>
</organism>
<evidence type="ECO:0000256" key="6">
    <source>
        <dbReference type="ARBA" id="ARBA00022833"/>
    </source>
</evidence>
<comment type="cofactor">
    <cofactor evidence="1">
        <name>Zn(2+)</name>
        <dbReference type="ChEBI" id="CHEBI:29105"/>
    </cofactor>
</comment>
<dbReference type="InterPro" id="IPR050414">
    <property type="entry name" value="Fungal_M35_metalloproteases"/>
</dbReference>
<feature type="chain" id="PRO_5010860517" description="Lysine-specific metallo-endopeptidase domain-containing protein" evidence="8">
    <location>
        <begin position="22"/>
        <end position="372"/>
    </location>
</feature>
<comment type="similarity">
    <text evidence="2">Belongs to the peptidase M35 family.</text>
</comment>
<dbReference type="GO" id="GO:0004222">
    <property type="term" value="F:metalloendopeptidase activity"/>
    <property type="evidence" value="ECO:0007669"/>
    <property type="project" value="InterPro"/>
</dbReference>
<dbReference type="Proteomes" id="UP000007879">
    <property type="component" value="Unassembled WGS sequence"/>
</dbReference>
<dbReference type="KEGG" id="aqu:100631869"/>
<evidence type="ECO:0000313" key="11">
    <source>
        <dbReference type="Proteomes" id="UP000007879"/>
    </source>
</evidence>
<dbReference type="PANTHER" id="PTHR37016:SF3">
    <property type="entry name" value="NEUTRAL PROTEASE 2-RELATED"/>
    <property type="match status" value="1"/>
</dbReference>
<dbReference type="Gene3D" id="3.40.390.10">
    <property type="entry name" value="Collagenase (Catalytic Domain)"/>
    <property type="match status" value="1"/>
</dbReference>
<dbReference type="Gene3D" id="2.60.40.2970">
    <property type="match status" value="1"/>
</dbReference>
<dbReference type="InterPro" id="IPR029463">
    <property type="entry name" value="Lys_MEP"/>
</dbReference>
<dbReference type="Pfam" id="PF14521">
    <property type="entry name" value="Aspzincin_M35"/>
    <property type="match status" value="1"/>
</dbReference>
<protein>
    <recommendedName>
        <fullName evidence="9">Lysine-specific metallo-endopeptidase domain-containing protein</fullName>
    </recommendedName>
</protein>
<reference evidence="10" key="2">
    <citation type="submission" date="2017-05" db="UniProtKB">
        <authorList>
            <consortium name="EnsemblMetazoa"/>
        </authorList>
    </citation>
    <scope>IDENTIFICATION</scope>
</reference>
<evidence type="ECO:0000256" key="7">
    <source>
        <dbReference type="ARBA" id="ARBA00023049"/>
    </source>
</evidence>
<keyword evidence="5" id="KW-0378">Hydrolase</keyword>
<keyword evidence="4" id="KW-0479">Metal-binding</keyword>
<dbReference type="CDD" id="cd11006">
    <property type="entry name" value="M35_peptidyl-Lys_like"/>
    <property type="match status" value="1"/>
</dbReference>
<proteinExistence type="inferred from homology"/>
<evidence type="ECO:0000256" key="5">
    <source>
        <dbReference type="ARBA" id="ARBA00022801"/>
    </source>
</evidence>
<feature type="signal peptide" evidence="8">
    <location>
        <begin position="1"/>
        <end position="21"/>
    </location>
</feature>
<evidence type="ECO:0000256" key="8">
    <source>
        <dbReference type="SAM" id="SignalP"/>
    </source>
</evidence>
<dbReference type="EnsemblMetazoa" id="Aqu2.1.30024_001">
    <property type="protein sequence ID" value="Aqu2.1.30024_001"/>
    <property type="gene ID" value="Aqu2.1.30024"/>
</dbReference>
<name>A0A1X7UR82_AMPQE</name>
<keyword evidence="11" id="KW-1185">Reference proteome</keyword>
<dbReference type="GO" id="GO:0046872">
    <property type="term" value="F:metal ion binding"/>
    <property type="evidence" value="ECO:0007669"/>
    <property type="project" value="UniProtKB-KW"/>
</dbReference>
<dbReference type="AlphaFoldDB" id="A0A1X7UR82"/>